<name>A0A0A8ZQW9_ARUDO</name>
<reference evidence="1" key="2">
    <citation type="journal article" date="2015" name="Data Brief">
        <title>Shoot transcriptome of the giant reed, Arundo donax.</title>
        <authorList>
            <person name="Barrero R.A."/>
            <person name="Guerrero F.D."/>
            <person name="Moolhuijzen P."/>
            <person name="Goolsby J.A."/>
            <person name="Tidwell J."/>
            <person name="Bellgard S.E."/>
            <person name="Bellgard M.I."/>
        </authorList>
    </citation>
    <scope>NUCLEOTIDE SEQUENCE</scope>
    <source>
        <tissue evidence="1">Shoot tissue taken approximately 20 cm above the soil surface</tissue>
    </source>
</reference>
<proteinExistence type="predicted"/>
<accession>A0A0A8ZQW9</accession>
<sequence>MLLLRLMWILVHYIF</sequence>
<dbReference type="EMBL" id="GBRH01257817">
    <property type="protein sequence ID" value="JAD40078.1"/>
    <property type="molecule type" value="Transcribed_RNA"/>
</dbReference>
<protein>
    <submittedName>
        <fullName evidence="1">Uncharacterized protein</fullName>
    </submittedName>
</protein>
<evidence type="ECO:0000313" key="1">
    <source>
        <dbReference type="EMBL" id="JAD40078.1"/>
    </source>
</evidence>
<reference evidence="1" key="1">
    <citation type="submission" date="2014-09" db="EMBL/GenBank/DDBJ databases">
        <authorList>
            <person name="Magalhaes I.L.F."/>
            <person name="Oliveira U."/>
            <person name="Santos F.R."/>
            <person name="Vidigal T.H.D.A."/>
            <person name="Brescovit A.D."/>
            <person name="Santos A.J."/>
        </authorList>
    </citation>
    <scope>NUCLEOTIDE SEQUENCE</scope>
    <source>
        <tissue evidence="1">Shoot tissue taken approximately 20 cm above the soil surface</tissue>
    </source>
</reference>
<organism evidence="1">
    <name type="scientific">Arundo donax</name>
    <name type="common">Giant reed</name>
    <name type="synonym">Donax arundinaceus</name>
    <dbReference type="NCBI Taxonomy" id="35708"/>
    <lineage>
        <taxon>Eukaryota</taxon>
        <taxon>Viridiplantae</taxon>
        <taxon>Streptophyta</taxon>
        <taxon>Embryophyta</taxon>
        <taxon>Tracheophyta</taxon>
        <taxon>Spermatophyta</taxon>
        <taxon>Magnoliopsida</taxon>
        <taxon>Liliopsida</taxon>
        <taxon>Poales</taxon>
        <taxon>Poaceae</taxon>
        <taxon>PACMAD clade</taxon>
        <taxon>Arundinoideae</taxon>
        <taxon>Arundineae</taxon>
        <taxon>Arundo</taxon>
    </lineage>
</organism>